<organism evidence="2 3">
    <name type="scientific">Acidihalobacter prosperus</name>
    <dbReference type="NCBI Taxonomy" id="160660"/>
    <lineage>
        <taxon>Bacteria</taxon>
        <taxon>Pseudomonadati</taxon>
        <taxon>Pseudomonadota</taxon>
        <taxon>Gammaproteobacteria</taxon>
        <taxon>Chromatiales</taxon>
        <taxon>Ectothiorhodospiraceae</taxon>
        <taxon>Acidihalobacter</taxon>
    </lineage>
</organism>
<dbReference type="AlphaFoldDB" id="A0A1A6C8C2"/>
<reference evidence="2 3" key="1">
    <citation type="journal article" date="2014" name="Genome Announc.">
        <title>Draft Genome Sequence of the Iron-Oxidizing, Acidophilic, and Halotolerant 'Thiobacillus prosperus' Type Strain DSM 5130.</title>
        <authorList>
            <person name="Ossandon F.J."/>
            <person name="Cardenas J.P."/>
            <person name="Corbett M."/>
            <person name="Quatrini R."/>
            <person name="Holmes D.S."/>
            <person name="Watkin E."/>
        </authorList>
    </citation>
    <scope>NUCLEOTIDE SEQUENCE [LARGE SCALE GENOMIC DNA]</scope>
    <source>
        <strain evidence="2 3">DSM 5130</strain>
    </source>
</reference>
<protein>
    <submittedName>
        <fullName evidence="2">Uncharacterized protein</fullName>
    </submittedName>
</protein>
<dbReference type="OrthoDB" id="6388384at2"/>
<name>A0A1A6C8C2_9GAMM</name>
<dbReference type="EMBL" id="JQSG02000001">
    <property type="protein sequence ID" value="OBS10817.1"/>
    <property type="molecule type" value="Genomic_DNA"/>
</dbReference>
<proteinExistence type="predicted"/>
<dbReference type="RefSeq" id="WP_052063985.1">
    <property type="nucleotide sequence ID" value="NZ_JQSG02000001.1"/>
</dbReference>
<accession>A0A1A6C8C2</accession>
<keyword evidence="3" id="KW-1185">Reference proteome</keyword>
<sequence>MRPPGAHTRVYKRKPRARDRIWQSMRILRSFTIPTLMATAEASETNVMRYVRGLLAASYLYVVKPRDSGRRGGHAVYRLIRDTGPIAPRLQSNGTTYDPNKHEVVTGGVDQRPKEARDD</sequence>
<gene>
    <name evidence="2" type="ORF">Thpro_020533</name>
</gene>
<dbReference type="Proteomes" id="UP000029273">
    <property type="component" value="Unassembled WGS sequence"/>
</dbReference>
<evidence type="ECO:0000256" key="1">
    <source>
        <dbReference type="SAM" id="MobiDB-lite"/>
    </source>
</evidence>
<comment type="caution">
    <text evidence="2">The sequence shown here is derived from an EMBL/GenBank/DDBJ whole genome shotgun (WGS) entry which is preliminary data.</text>
</comment>
<feature type="region of interest" description="Disordered" evidence="1">
    <location>
        <begin position="87"/>
        <end position="119"/>
    </location>
</feature>
<evidence type="ECO:0000313" key="2">
    <source>
        <dbReference type="EMBL" id="OBS10817.1"/>
    </source>
</evidence>
<evidence type="ECO:0000313" key="3">
    <source>
        <dbReference type="Proteomes" id="UP000029273"/>
    </source>
</evidence>